<dbReference type="GO" id="GO:0042742">
    <property type="term" value="P:defense response to bacterium"/>
    <property type="evidence" value="ECO:0007669"/>
    <property type="project" value="UniProtKB-KW"/>
</dbReference>
<dbReference type="EC" id="3.2.1.17" evidence="2"/>
<evidence type="ECO:0000256" key="1">
    <source>
        <dbReference type="ARBA" id="ARBA00010859"/>
    </source>
</evidence>
<proteinExistence type="inferred from homology"/>
<dbReference type="SUPFAM" id="SSF53955">
    <property type="entry name" value="Lysozyme-like"/>
    <property type="match status" value="1"/>
</dbReference>
<keyword evidence="3" id="KW-0929">Antimicrobial</keyword>
<dbReference type="PANTHER" id="PTHR11407">
    <property type="entry name" value="LYSOZYME C"/>
    <property type="match status" value="1"/>
</dbReference>
<dbReference type="GO" id="GO:0031640">
    <property type="term" value="P:killing of cells of another organism"/>
    <property type="evidence" value="ECO:0007669"/>
    <property type="project" value="UniProtKB-KW"/>
</dbReference>
<dbReference type="InterPro" id="IPR001916">
    <property type="entry name" value="Glyco_hydro_22"/>
</dbReference>
<dbReference type="Gene3D" id="1.10.530.10">
    <property type="match status" value="1"/>
</dbReference>
<comment type="similarity">
    <text evidence="1 5">Belongs to the glycosyl hydrolase 22 family.</text>
</comment>
<dbReference type="Proteomes" id="UP001497482">
    <property type="component" value="Chromosome 3"/>
</dbReference>
<dbReference type="SMART" id="SM00263">
    <property type="entry name" value="LYZ1"/>
    <property type="match status" value="1"/>
</dbReference>
<accession>A0AAV2LL68</accession>
<dbReference type="AlphaFoldDB" id="A0AAV2LL68"/>
<dbReference type="FunFam" id="1.10.530.10:FF:000001">
    <property type="entry name" value="Lysozyme C"/>
    <property type="match status" value="1"/>
</dbReference>
<evidence type="ECO:0000256" key="3">
    <source>
        <dbReference type="ARBA" id="ARBA00022638"/>
    </source>
</evidence>
<dbReference type="PANTHER" id="PTHR11407:SF63">
    <property type="entry name" value="LYSOZYME C"/>
    <property type="match status" value="1"/>
</dbReference>
<dbReference type="EMBL" id="OZ035825">
    <property type="protein sequence ID" value="CAL1602331.1"/>
    <property type="molecule type" value="Genomic_DNA"/>
</dbReference>
<dbReference type="InterPro" id="IPR023346">
    <property type="entry name" value="Lysozyme-like_dom_sf"/>
</dbReference>
<name>A0AAV2LL68_KNICA</name>
<dbReference type="PROSITE" id="PS51348">
    <property type="entry name" value="GLYCOSYL_HYDROL_F22_2"/>
    <property type="match status" value="1"/>
</dbReference>
<evidence type="ECO:0000256" key="2">
    <source>
        <dbReference type="ARBA" id="ARBA00012732"/>
    </source>
</evidence>
<gene>
    <name evidence="6" type="ORF">KC01_LOCUS30118</name>
</gene>
<keyword evidence="4" id="KW-1015">Disulfide bond</keyword>
<reference evidence="6 7" key="1">
    <citation type="submission" date="2024-04" db="EMBL/GenBank/DDBJ databases">
        <authorList>
            <person name="Waldvogel A.-M."/>
            <person name="Schoenle A."/>
        </authorList>
    </citation>
    <scope>NUCLEOTIDE SEQUENCE [LARGE SCALE GENOMIC DNA]</scope>
</reference>
<evidence type="ECO:0000313" key="7">
    <source>
        <dbReference type="Proteomes" id="UP001497482"/>
    </source>
</evidence>
<dbReference type="Pfam" id="PF00062">
    <property type="entry name" value="Lys"/>
    <property type="match status" value="1"/>
</dbReference>
<evidence type="ECO:0000256" key="5">
    <source>
        <dbReference type="RuleBase" id="RU004440"/>
    </source>
</evidence>
<keyword evidence="7" id="KW-1185">Reference proteome</keyword>
<keyword evidence="3" id="KW-0081">Bacteriolytic enzyme</keyword>
<dbReference type="PRINTS" id="PR00135">
    <property type="entry name" value="LYZLACT"/>
</dbReference>
<organism evidence="6 7">
    <name type="scientific">Knipowitschia caucasica</name>
    <name type="common">Caucasian dwarf goby</name>
    <name type="synonym">Pomatoschistus caucasicus</name>
    <dbReference type="NCBI Taxonomy" id="637954"/>
    <lineage>
        <taxon>Eukaryota</taxon>
        <taxon>Metazoa</taxon>
        <taxon>Chordata</taxon>
        <taxon>Craniata</taxon>
        <taxon>Vertebrata</taxon>
        <taxon>Euteleostomi</taxon>
        <taxon>Actinopterygii</taxon>
        <taxon>Neopterygii</taxon>
        <taxon>Teleostei</taxon>
        <taxon>Neoteleostei</taxon>
        <taxon>Acanthomorphata</taxon>
        <taxon>Gobiaria</taxon>
        <taxon>Gobiiformes</taxon>
        <taxon>Gobioidei</taxon>
        <taxon>Gobiidae</taxon>
        <taxon>Gobiinae</taxon>
        <taxon>Knipowitschia</taxon>
    </lineage>
</organism>
<sequence length="111" mass="12412">MDIAETGVSLADWVCLVENESSFNTNALNSRNRNGSKDYGLFQINSYYWCIDGGVNTANGCNINCEELYEVDAAVSCAKRVVQDRNGIRAWMAWVDHCDRDLSNFLDGCEV</sequence>
<evidence type="ECO:0000256" key="4">
    <source>
        <dbReference type="ARBA" id="ARBA00023157"/>
    </source>
</evidence>
<protein>
    <recommendedName>
        <fullName evidence="2">lysozyme</fullName>
        <ecNumber evidence="2">3.2.1.17</ecNumber>
    </recommendedName>
</protein>
<evidence type="ECO:0000313" key="6">
    <source>
        <dbReference type="EMBL" id="CAL1602331.1"/>
    </source>
</evidence>
<dbReference type="GO" id="GO:0003796">
    <property type="term" value="F:lysozyme activity"/>
    <property type="evidence" value="ECO:0007669"/>
    <property type="project" value="UniProtKB-EC"/>
</dbReference>